<reference evidence="8 9" key="1">
    <citation type="submission" date="2020-02" db="EMBL/GenBank/DDBJ databases">
        <authorList>
            <person name="Ma Q."/>
            <person name="Huang Y."/>
            <person name="Song X."/>
            <person name="Pei D."/>
        </authorList>
    </citation>
    <scope>NUCLEOTIDE SEQUENCE [LARGE SCALE GENOMIC DNA]</scope>
    <source>
        <strain evidence="8">Sxm20200214</strain>
        <tissue evidence="8">Leaf</tissue>
    </source>
</reference>
<evidence type="ECO:0000256" key="4">
    <source>
        <dbReference type="ARBA" id="ARBA00023159"/>
    </source>
</evidence>
<dbReference type="AlphaFoldDB" id="A0A8X7W000"/>
<dbReference type="EMBL" id="JAAMPC010000003">
    <property type="protein sequence ID" value="KAG2321021.1"/>
    <property type="molecule type" value="Genomic_DNA"/>
</dbReference>
<accession>A0A8X7W000</accession>
<dbReference type="PANTHER" id="PTHR45693:SF7">
    <property type="entry name" value="TRANSCRIPTION FACTOR TGA7"/>
    <property type="match status" value="1"/>
</dbReference>
<evidence type="ECO:0000256" key="1">
    <source>
        <dbReference type="ARBA" id="ARBA00004123"/>
    </source>
</evidence>
<dbReference type="GO" id="GO:0006351">
    <property type="term" value="P:DNA-templated transcription"/>
    <property type="evidence" value="ECO:0007669"/>
    <property type="project" value="InterPro"/>
</dbReference>
<organism evidence="8 9">
    <name type="scientific">Brassica carinata</name>
    <name type="common">Ethiopian mustard</name>
    <name type="synonym">Abyssinian cabbage</name>
    <dbReference type="NCBI Taxonomy" id="52824"/>
    <lineage>
        <taxon>Eukaryota</taxon>
        <taxon>Viridiplantae</taxon>
        <taxon>Streptophyta</taxon>
        <taxon>Embryophyta</taxon>
        <taxon>Tracheophyta</taxon>
        <taxon>Spermatophyta</taxon>
        <taxon>Magnoliopsida</taxon>
        <taxon>eudicotyledons</taxon>
        <taxon>Gunneridae</taxon>
        <taxon>Pentapetalae</taxon>
        <taxon>rosids</taxon>
        <taxon>malvids</taxon>
        <taxon>Brassicales</taxon>
        <taxon>Brassicaceae</taxon>
        <taxon>Brassiceae</taxon>
        <taxon>Brassica</taxon>
    </lineage>
</organism>
<evidence type="ECO:0000256" key="3">
    <source>
        <dbReference type="ARBA" id="ARBA00023125"/>
    </source>
</evidence>
<keyword evidence="5" id="KW-0804">Transcription</keyword>
<sequence>MKALQDLISDTELQLLVDSCLNHYTNLFRIKADAARADACYLVVLSYLLPLTEQQLLDVGNLKQSSQQAQDSLSQGIDKLKKVSAERIAFDITFVSSTNHEARMAATMENLQAVECNVNQADDLRHEVLQQMNKILTIREATWGLLALEEYHHPSL</sequence>
<keyword evidence="2" id="KW-0805">Transcription regulation</keyword>
<keyword evidence="4" id="KW-0010">Activator</keyword>
<keyword evidence="3" id="KW-0238">DNA-binding</keyword>
<gene>
    <name evidence="8" type="ORF">Bca52824_014234</name>
</gene>
<dbReference type="Pfam" id="PF14144">
    <property type="entry name" value="DOG1"/>
    <property type="match status" value="1"/>
</dbReference>
<evidence type="ECO:0000256" key="5">
    <source>
        <dbReference type="ARBA" id="ARBA00023163"/>
    </source>
</evidence>
<comment type="subcellular location">
    <subcellularLocation>
        <location evidence="1">Nucleus</location>
    </subcellularLocation>
</comment>
<feature type="domain" description="DOG1" evidence="7">
    <location>
        <begin position="1"/>
        <end position="156"/>
    </location>
</feature>
<dbReference type="PANTHER" id="PTHR45693">
    <property type="entry name" value="TRANSCRIPTION FACTOR TGA9"/>
    <property type="match status" value="1"/>
</dbReference>
<dbReference type="GO" id="GO:0043565">
    <property type="term" value="F:sequence-specific DNA binding"/>
    <property type="evidence" value="ECO:0007669"/>
    <property type="project" value="InterPro"/>
</dbReference>
<evidence type="ECO:0000313" key="9">
    <source>
        <dbReference type="Proteomes" id="UP000886595"/>
    </source>
</evidence>
<dbReference type="PROSITE" id="PS51806">
    <property type="entry name" value="DOG1"/>
    <property type="match status" value="1"/>
</dbReference>
<dbReference type="OrthoDB" id="2015618at2759"/>
<comment type="caution">
    <text evidence="8">The sequence shown here is derived from an EMBL/GenBank/DDBJ whole genome shotgun (WGS) entry which is preliminary data.</text>
</comment>
<name>A0A8X7W000_BRACI</name>
<evidence type="ECO:0000259" key="7">
    <source>
        <dbReference type="PROSITE" id="PS51806"/>
    </source>
</evidence>
<evidence type="ECO:0000313" key="8">
    <source>
        <dbReference type="EMBL" id="KAG2321021.1"/>
    </source>
</evidence>
<keyword evidence="9" id="KW-1185">Reference proteome</keyword>
<dbReference type="Proteomes" id="UP000886595">
    <property type="component" value="Unassembled WGS sequence"/>
</dbReference>
<evidence type="ECO:0000256" key="2">
    <source>
        <dbReference type="ARBA" id="ARBA00023015"/>
    </source>
</evidence>
<proteinExistence type="predicted"/>
<protein>
    <recommendedName>
        <fullName evidence="7">DOG1 domain-containing protein</fullName>
    </recommendedName>
</protein>
<dbReference type="GO" id="GO:0005634">
    <property type="term" value="C:nucleus"/>
    <property type="evidence" value="ECO:0007669"/>
    <property type="project" value="UniProtKB-SubCell"/>
</dbReference>
<dbReference type="InterPro" id="IPR025422">
    <property type="entry name" value="TGA_domain"/>
</dbReference>
<evidence type="ECO:0000256" key="6">
    <source>
        <dbReference type="ARBA" id="ARBA00023242"/>
    </source>
</evidence>
<keyword evidence="6" id="KW-0539">Nucleus</keyword>